<dbReference type="GeneID" id="37027899"/>
<evidence type="ECO:0000313" key="3">
    <source>
        <dbReference type="EMBL" id="PWN28222.1"/>
    </source>
</evidence>
<keyword evidence="1" id="KW-0175">Coiled coil</keyword>
<dbReference type="AlphaFoldDB" id="A0A316USG4"/>
<dbReference type="EMBL" id="KZ819666">
    <property type="protein sequence ID" value="PWN28222.1"/>
    <property type="molecule type" value="Genomic_DNA"/>
</dbReference>
<evidence type="ECO:0000256" key="1">
    <source>
        <dbReference type="SAM" id="Coils"/>
    </source>
</evidence>
<sequence>MSSIINTLFGSRKTPAERLRQHQRSLQKAQRELDRERTKLEQQEKKLVQEIRKNAKDGQMAACKIQARDLVRTRRHIQKFYSMRTQLQAVSLRIQTMRSNQQMGEAMKGATRAMGMMNRGMNLPQIAKIMRDFERESEVMDMKGEMIDEAVDGAMEDEGEGIGEEEEGDQILKEVLDSIGVDLSQSLGEAPTAAFNAPTAVPQQRVAIGEEMGSGGGGAGAGPSAGSGHQRGGSTSGGGSGGAGAGGGMSDEDALQARLDSLRR</sequence>
<keyword evidence="4" id="KW-1185">Reference proteome</keyword>
<feature type="compositionally biased region" description="Gly residues" evidence="2">
    <location>
        <begin position="212"/>
        <end position="249"/>
    </location>
</feature>
<name>A0A316USG4_9BASI</name>
<dbReference type="Gene3D" id="6.10.140.1230">
    <property type="match status" value="1"/>
</dbReference>
<feature type="region of interest" description="Disordered" evidence="2">
    <location>
        <begin position="210"/>
        <end position="264"/>
    </location>
</feature>
<dbReference type="Proteomes" id="UP000245884">
    <property type="component" value="Unassembled WGS sequence"/>
</dbReference>
<dbReference type="Pfam" id="PF03357">
    <property type="entry name" value="Snf7"/>
    <property type="match status" value="1"/>
</dbReference>
<protein>
    <submittedName>
        <fullName evidence="3">Snf7-domain-containing protein</fullName>
    </submittedName>
</protein>
<evidence type="ECO:0000256" key="2">
    <source>
        <dbReference type="SAM" id="MobiDB-lite"/>
    </source>
</evidence>
<dbReference type="GO" id="GO:0007034">
    <property type="term" value="P:vacuolar transport"/>
    <property type="evidence" value="ECO:0007669"/>
    <property type="project" value="InterPro"/>
</dbReference>
<dbReference type="RefSeq" id="XP_025362834.1">
    <property type="nucleotide sequence ID" value="XM_025506076.1"/>
</dbReference>
<organism evidence="3 4">
    <name type="scientific">Jaminaea rosea</name>
    <dbReference type="NCBI Taxonomy" id="1569628"/>
    <lineage>
        <taxon>Eukaryota</taxon>
        <taxon>Fungi</taxon>
        <taxon>Dikarya</taxon>
        <taxon>Basidiomycota</taxon>
        <taxon>Ustilaginomycotina</taxon>
        <taxon>Exobasidiomycetes</taxon>
        <taxon>Microstromatales</taxon>
        <taxon>Microstromatales incertae sedis</taxon>
        <taxon>Jaminaea</taxon>
    </lineage>
</organism>
<dbReference type="STRING" id="1569628.A0A316USG4"/>
<dbReference type="PANTHER" id="PTHR10476">
    <property type="entry name" value="CHARGED MULTIVESICULAR BODY PROTEIN"/>
    <property type="match status" value="1"/>
</dbReference>
<evidence type="ECO:0000313" key="4">
    <source>
        <dbReference type="Proteomes" id="UP000245884"/>
    </source>
</evidence>
<accession>A0A316USG4</accession>
<dbReference type="OrthoDB" id="10252926at2759"/>
<reference evidence="3 4" key="1">
    <citation type="journal article" date="2018" name="Mol. Biol. Evol.">
        <title>Broad Genomic Sampling Reveals a Smut Pathogenic Ancestry of the Fungal Clade Ustilaginomycotina.</title>
        <authorList>
            <person name="Kijpornyongpan T."/>
            <person name="Mondo S.J."/>
            <person name="Barry K."/>
            <person name="Sandor L."/>
            <person name="Lee J."/>
            <person name="Lipzen A."/>
            <person name="Pangilinan J."/>
            <person name="LaButti K."/>
            <person name="Hainaut M."/>
            <person name="Henrissat B."/>
            <person name="Grigoriev I.V."/>
            <person name="Spatafora J.W."/>
            <person name="Aime M.C."/>
        </authorList>
    </citation>
    <scope>NUCLEOTIDE SEQUENCE [LARGE SCALE GENOMIC DNA]</scope>
    <source>
        <strain evidence="3 4">MCA 5214</strain>
    </source>
</reference>
<feature type="coiled-coil region" evidence="1">
    <location>
        <begin position="16"/>
        <end position="53"/>
    </location>
</feature>
<gene>
    <name evidence="3" type="ORF">BDZ90DRAFT_231972</name>
</gene>
<proteinExistence type="predicted"/>
<dbReference type="InterPro" id="IPR005024">
    <property type="entry name" value="Snf7_fam"/>
</dbReference>